<accession>A0A8T2K9C4</accession>
<keyword evidence="3 5" id="KW-1133">Transmembrane helix</keyword>
<dbReference type="GO" id="GO:0006506">
    <property type="term" value="P:GPI anchor biosynthetic process"/>
    <property type="evidence" value="ECO:0007669"/>
    <property type="project" value="UniProtKB-KW"/>
</dbReference>
<comment type="function">
    <text evidence="5">A acetyltransferase, which acetylates the inositol ring of phosphatidylinositol during biosynthesis of GPI-anchor.</text>
</comment>
<feature type="transmembrane region" description="Helical" evidence="5">
    <location>
        <begin position="306"/>
        <end position="328"/>
    </location>
</feature>
<evidence type="ECO:0000256" key="1">
    <source>
        <dbReference type="ARBA" id="ARBA00004141"/>
    </source>
</evidence>
<evidence type="ECO:0000256" key="5">
    <source>
        <dbReference type="RuleBase" id="RU280819"/>
    </source>
</evidence>
<protein>
    <recommendedName>
        <fullName evidence="5">Phosphatidylinositol-glycan biosynthesis class W protein</fullName>
        <ecNumber evidence="5">2.3.-.-</ecNumber>
    </recommendedName>
</protein>
<keyword evidence="5" id="KW-0012">Acyltransferase</keyword>
<keyword evidence="5" id="KW-0808">Transferase</keyword>
<feature type="transmembrane region" description="Helical" evidence="5">
    <location>
        <begin position="340"/>
        <end position="362"/>
    </location>
</feature>
<comment type="pathway">
    <text evidence="5">Glycolipid biosynthesis; glycosylphosphatidylinositol-anchor biosynthesis.</text>
</comment>
<organism evidence="6 7">
    <name type="scientific">Hymenochirus boettgeri</name>
    <name type="common">Congo dwarf clawed frog</name>
    <dbReference type="NCBI Taxonomy" id="247094"/>
    <lineage>
        <taxon>Eukaryota</taxon>
        <taxon>Metazoa</taxon>
        <taxon>Chordata</taxon>
        <taxon>Craniata</taxon>
        <taxon>Vertebrata</taxon>
        <taxon>Euteleostomi</taxon>
        <taxon>Amphibia</taxon>
        <taxon>Batrachia</taxon>
        <taxon>Anura</taxon>
        <taxon>Pipoidea</taxon>
        <taxon>Pipidae</taxon>
        <taxon>Pipinae</taxon>
        <taxon>Hymenochirus</taxon>
    </lineage>
</organism>
<comment type="caution">
    <text evidence="6">The sequence shown here is derived from an EMBL/GenBank/DDBJ whole genome shotgun (WGS) entry which is preliminary data.</text>
</comment>
<evidence type="ECO:0000256" key="4">
    <source>
        <dbReference type="ARBA" id="ARBA00023136"/>
    </source>
</evidence>
<feature type="transmembrane region" description="Helical" evidence="5">
    <location>
        <begin position="263"/>
        <end position="282"/>
    </location>
</feature>
<keyword evidence="4 5" id="KW-0472">Membrane</keyword>
<evidence type="ECO:0000313" key="6">
    <source>
        <dbReference type="EMBL" id="KAG8451116.1"/>
    </source>
</evidence>
<proteinExistence type="inferred from homology"/>
<dbReference type="GO" id="GO:0032216">
    <property type="term" value="F:glucosaminyl-phosphatidylinositol O-acyltransferase activity"/>
    <property type="evidence" value="ECO:0007669"/>
    <property type="project" value="TreeGrafter"/>
</dbReference>
<dbReference type="Pfam" id="PF06423">
    <property type="entry name" value="GWT1"/>
    <property type="match status" value="1"/>
</dbReference>
<name>A0A8T2K9C4_9PIPI</name>
<dbReference type="PIRSF" id="PIRSF017321">
    <property type="entry name" value="GWT1"/>
    <property type="match status" value="1"/>
</dbReference>
<evidence type="ECO:0000256" key="2">
    <source>
        <dbReference type="ARBA" id="ARBA00022692"/>
    </source>
</evidence>
<dbReference type="EMBL" id="JAACNH010000002">
    <property type="protein sequence ID" value="KAG8451116.1"/>
    <property type="molecule type" value="Genomic_DNA"/>
</dbReference>
<dbReference type="EC" id="2.3.-.-" evidence="5"/>
<evidence type="ECO:0000256" key="3">
    <source>
        <dbReference type="ARBA" id="ARBA00022989"/>
    </source>
</evidence>
<dbReference type="InterPro" id="IPR009447">
    <property type="entry name" value="PIGW/GWT1"/>
</dbReference>
<comment type="similarity">
    <text evidence="5">Belongs to the PIGW family.</text>
</comment>
<dbReference type="PANTHER" id="PTHR20661">
    <property type="entry name" value="PHOSPHATIDYLINOSITOL-GLYCAN BIOSYNTHESIS CLASS W PROTEIN"/>
    <property type="match status" value="1"/>
</dbReference>
<keyword evidence="7" id="KW-1185">Reference proteome</keyword>
<evidence type="ECO:0000313" key="7">
    <source>
        <dbReference type="Proteomes" id="UP000812440"/>
    </source>
</evidence>
<keyword evidence="5" id="KW-0256">Endoplasmic reticulum</keyword>
<dbReference type="GO" id="GO:0072659">
    <property type="term" value="P:protein localization to plasma membrane"/>
    <property type="evidence" value="ECO:0007669"/>
    <property type="project" value="TreeGrafter"/>
</dbReference>
<reference evidence="6" key="1">
    <citation type="thesis" date="2020" institute="ProQuest LLC" country="789 East Eisenhower Parkway, Ann Arbor, MI, USA">
        <title>Comparative Genomics and Chromosome Evolution.</title>
        <authorList>
            <person name="Mudd A.B."/>
        </authorList>
    </citation>
    <scope>NUCLEOTIDE SEQUENCE</scope>
    <source>
        <strain evidence="6">Female2</strain>
        <tissue evidence="6">Blood</tissue>
    </source>
</reference>
<feature type="transmembrane region" description="Helical" evidence="5">
    <location>
        <begin position="235"/>
        <end position="256"/>
    </location>
</feature>
<keyword evidence="2 5" id="KW-0812">Transmembrane</keyword>
<sequence length="503" mass="57381">MTENLLKEAFISNLNGTSIAEVALGLSIGPMCFLFRGLVLVFYQKEHRALFYSWKHHLFFDFLLLVVPQVLSCTVFSDFLYFVLLAYAAISALLLCYIFKWRTNCVHRKPNSIIRSFLKIQVRDEIVPAVTNLRVFLNILTAISILAVDFKVFPRRYAKTETYGTGVMDLGVGGFVFANAIVSPEAKTNQDMLQSKIPNFKKQLLSVWPLILFGFGRLISVKAADYQEHVSEYGIHWNFFFTLANVRVLGSLLLAILPAKNSWIVAATIVLSYQAVLEYTSLKEFIFYGSDGNGTRVGFFNANREGIVSVIGYVAIYMAGVQVGLYLLKKRAVLKDWISPIKNLMLIAFSLFIMFYIFQAYLEPASRRLANLTFFIWIIAQCVSFLCLILLCDLIITFAKYLVTGSKVPVTWYIYMSSNLSKGHETAPQIEKKESHYCLIEAVNRNQLLFFILSNILTGLVNMIIDTMHCNSFLSVTVILIYMFCNCMVVYVFHINKITVKWW</sequence>
<dbReference type="Proteomes" id="UP000812440">
    <property type="component" value="Chromosome 2"/>
</dbReference>
<feature type="transmembrane region" description="Helical" evidence="5">
    <location>
        <begin position="374"/>
        <end position="399"/>
    </location>
</feature>
<feature type="transmembrane region" description="Helical" evidence="5">
    <location>
        <begin position="448"/>
        <end position="465"/>
    </location>
</feature>
<feature type="transmembrane region" description="Helical" evidence="5">
    <location>
        <begin position="79"/>
        <end position="99"/>
    </location>
</feature>
<feature type="transmembrane region" description="Helical" evidence="5">
    <location>
        <begin position="49"/>
        <end position="67"/>
    </location>
</feature>
<comment type="subcellular location">
    <subcellularLocation>
        <location evidence="5">Endoplasmic reticulum membrane</location>
        <topology evidence="5">Multi-pass membrane protein</topology>
    </subcellularLocation>
    <subcellularLocation>
        <location evidence="1">Membrane</location>
        <topology evidence="1">Multi-pass membrane protein</topology>
    </subcellularLocation>
</comment>
<dbReference type="OrthoDB" id="15270at2759"/>
<feature type="transmembrane region" description="Helical" evidence="5">
    <location>
        <begin position="22"/>
        <end position="42"/>
    </location>
</feature>
<feature type="transmembrane region" description="Helical" evidence="5">
    <location>
        <begin position="471"/>
        <end position="493"/>
    </location>
</feature>
<feature type="transmembrane region" description="Helical" evidence="5">
    <location>
        <begin position="165"/>
        <end position="183"/>
    </location>
</feature>
<feature type="transmembrane region" description="Helical" evidence="5">
    <location>
        <begin position="204"/>
        <end position="223"/>
    </location>
</feature>
<dbReference type="PANTHER" id="PTHR20661:SF0">
    <property type="entry name" value="PHOSPHATIDYLINOSITOL-GLYCAN BIOSYNTHESIS CLASS W PROTEIN"/>
    <property type="match status" value="1"/>
</dbReference>
<dbReference type="AlphaFoldDB" id="A0A8T2K9C4"/>
<keyword evidence="5" id="KW-0337">GPI-anchor biosynthesis</keyword>
<feature type="transmembrane region" description="Helical" evidence="5">
    <location>
        <begin position="135"/>
        <end position="153"/>
    </location>
</feature>
<gene>
    <name evidence="6" type="ORF">GDO86_003399</name>
</gene>
<dbReference type="GO" id="GO:0005789">
    <property type="term" value="C:endoplasmic reticulum membrane"/>
    <property type="evidence" value="ECO:0007669"/>
    <property type="project" value="UniProtKB-SubCell"/>
</dbReference>